<dbReference type="PANTHER" id="PTHR43098">
    <property type="entry name" value="L-ORNITHINE N(5)-MONOOXYGENASE-RELATED"/>
    <property type="match status" value="1"/>
</dbReference>
<keyword evidence="3" id="KW-0521">NADP</keyword>
<dbReference type="OrthoDB" id="66881at2759"/>
<keyword evidence="4" id="KW-0560">Oxidoreductase</keyword>
<dbReference type="EMBL" id="VCHE01000041">
    <property type="protein sequence ID" value="KAB2574663.1"/>
    <property type="molecule type" value="Genomic_DNA"/>
</dbReference>
<name>A0A5N5DA16_9PEZI</name>
<evidence type="ECO:0000313" key="6">
    <source>
        <dbReference type="EMBL" id="KAB2574663.1"/>
    </source>
</evidence>
<dbReference type="SUPFAM" id="SSF51905">
    <property type="entry name" value="FAD/NAD(P)-binding domain"/>
    <property type="match status" value="1"/>
</dbReference>
<dbReference type="InterPro" id="IPR050775">
    <property type="entry name" value="FAD-binding_Monooxygenases"/>
</dbReference>
<keyword evidence="7" id="KW-1185">Reference proteome</keyword>
<evidence type="ECO:0000256" key="3">
    <source>
        <dbReference type="ARBA" id="ARBA00022857"/>
    </source>
</evidence>
<evidence type="ECO:0000256" key="1">
    <source>
        <dbReference type="ARBA" id="ARBA00022630"/>
    </source>
</evidence>
<feature type="compositionally biased region" description="Basic residues" evidence="5">
    <location>
        <begin position="304"/>
        <end position="317"/>
    </location>
</feature>
<dbReference type="Gene3D" id="3.50.50.60">
    <property type="entry name" value="FAD/NAD(P)-binding domain"/>
    <property type="match status" value="1"/>
</dbReference>
<reference evidence="6 7" key="1">
    <citation type="journal article" date="2019" name="Sci. Rep.">
        <title>A multi-omics analysis of the grapevine pathogen Lasiodiplodia theobromae reveals that temperature affects the expression of virulence- and pathogenicity-related genes.</title>
        <authorList>
            <person name="Felix C."/>
            <person name="Meneses R."/>
            <person name="Goncalves M.F.M."/>
            <person name="Tilleman L."/>
            <person name="Duarte A.S."/>
            <person name="Jorrin-Novo J.V."/>
            <person name="Van de Peer Y."/>
            <person name="Deforce D."/>
            <person name="Van Nieuwerburgh F."/>
            <person name="Esteves A.C."/>
            <person name="Alves A."/>
        </authorList>
    </citation>
    <scope>NUCLEOTIDE SEQUENCE [LARGE SCALE GENOMIC DNA]</scope>
    <source>
        <strain evidence="6 7">LA-SOL3</strain>
    </source>
</reference>
<evidence type="ECO:0000256" key="4">
    <source>
        <dbReference type="ARBA" id="ARBA00023002"/>
    </source>
</evidence>
<dbReference type="PANTHER" id="PTHR43098:SF5">
    <property type="entry name" value="DUAL-FUNCTIONAL MONOOXYGENASE_METHYLTRANSFERASE PSOF"/>
    <property type="match status" value="1"/>
</dbReference>
<protein>
    <submittedName>
        <fullName evidence="6">Baeyer-Villiger monooxygenase</fullName>
    </submittedName>
</protein>
<feature type="region of interest" description="Disordered" evidence="5">
    <location>
        <begin position="297"/>
        <end position="317"/>
    </location>
</feature>
<dbReference type="InterPro" id="IPR020946">
    <property type="entry name" value="Flavin_mOase-like"/>
</dbReference>
<proteinExistence type="predicted"/>
<dbReference type="PRINTS" id="PR00411">
    <property type="entry name" value="PNDRDTASEI"/>
</dbReference>
<keyword evidence="2" id="KW-0274">FAD</keyword>
<dbReference type="GO" id="GO:0050660">
    <property type="term" value="F:flavin adenine dinucleotide binding"/>
    <property type="evidence" value="ECO:0007669"/>
    <property type="project" value="InterPro"/>
</dbReference>
<dbReference type="GO" id="GO:0050661">
    <property type="term" value="F:NADP binding"/>
    <property type="evidence" value="ECO:0007669"/>
    <property type="project" value="InterPro"/>
</dbReference>
<evidence type="ECO:0000313" key="7">
    <source>
        <dbReference type="Proteomes" id="UP000325902"/>
    </source>
</evidence>
<sequence length="317" mass="35282">MKPTHRFDAIIIGAGLGGINSLHEVLELGLSVRVLERASEVGGTWSYNQYPGCTSDTPSLLYRLYWDKEDLRTYPWPNRYLTQPEILAYIKHVVSKHNVSPHIQLNTEVTSATWDPTQNRWLIQTNTDEEYTTRYLITAVGVLHEPVLPSIPGMHTFRGHLLHSTQWTPSTDIANKRVGIIGCGASGIQILTAIAPHTASTTSFQRTPQYAIPARNAAITPAERASYNARYDAIIDAVWDSATGFGFPESTTPTMSVSPDERVRVFEALWREGGAMQFMLGGFSDTFSDAAANEAACARSSAQKSRRRSKTRRRRGR</sequence>
<dbReference type="GO" id="GO:0004499">
    <property type="term" value="F:N,N-dimethylaniline monooxygenase activity"/>
    <property type="evidence" value="ECO:0007669"/>
    <property type="project" value="InterPro"/>
</dbReference>
<organism evidence="6 7">
    <name type="scientific">Lasiodiplodia theobromae</name>
    <dbReference type="NCBI Taxonomy" id="45133"/>
    <lineage>
        <taxon>Eukaryota</taxon>
        <taxon>Fungi</taxon>
        <taxon>Dikarya</taxon>
        <taxon>Ascomycota</taxon>
        <taxon>Pezizomycotina</taxon>
        <taxon>Dothideomycetes</taxon>
        <taxon>Dothideomycetes incertae sedis</taxon>
        <taxon>Botryosphaeriales</taxon>
        <taxon>Botryosphaeriaceae</taxon>
        <taxon>Lasiodiplodia</taxon>
    </lineage>
</organism>
<evidence type="ECO:0000256" key="2">
    <source>
        <dbReference type="ARBA" id="ARBA00022827"/>
    </source>
</evidence>
<keyword evidence="1" id="KW-0285">Flavoprotein</keyword>
<dbReference type="Proteomes" id="UP000325902">
    <property type="component" value="Unassembled WGS sequence"/>
</dbReference>
<keyword evidence="6" id="KW-0503">Monooxygenase</keyword>
<evidence type="ECO:0000256" key="5">
    <source>
        <dbReference type="SAM" id="MobiDB-lite"/>
    </source>
</evidence>
<accession>A0A5N5DA16</accession>
<dbReference type="Pfam" id="PF00743">
    <property type="entry name" value="FMO-like"/>
    <property type="match status" value="1"/>
</dbReference>
<dbReference type="AlphaFoldDB" id="A0A5N5DA16"/>
<comment type="caution">
    <text evidence="6">The sequence shown here is derived from an EMBL/GenBank/DDBJ whole genome shotgun (WGS) entry which is preliminary data.</text>
</comment>
<gene>
    <name evidence="6" type="ORF">DBV05_g6743</name>
</gene>
<dbReference type="InterPro" id="IPR036188">
    <property type="entry name" value="FAD/NAD-bd_sf"/>
</dbReference>